<reference evidence="1 2" key="1">
    <citation type="submission" date="2019-05" db="EMBL/GenBank/DDBJ databases">
        <title>Another draft genome of Portunus trituberculatus and its Hox gene families provides insights of decapod evolution.</title>
        <authorList>
            <person name="Jeong J.-H."/>
            <person name="Song I."/>
            <person name="Kim S."/>
            <person name="Choi T."/>
            <person name="Kim D."/>
            <person name="Ryu S."/>
            <person name="Kim W."/>
        </authorList>
    </citation>
    <scope>NUCLEOTIDE SEQUENCE [LARGE SCALE GENOMIC DNA]</scope>
    <source>
        <tissue evidence="1">Muscle</tissue>
    </source>
</reference>
<comment type="caution">
    <text evidence="1">The sequence shown here is derived from an EMBL/GenBank/DDBJ whole genome shotgun (WGS) entry which is preliminary data.</text>
</comment>
<proteinExistence type="predicted"/>
<dbReference type="Proteomes" id="UP000324222">
    <property type="component" value="Unassembled WGS sequence"/>
</dbReference>
<dbReference type="AlphaFoldDB" id="A0A5B7FQX3"/>
<name>A0A5B7FQX3_PORTR</name>
<protein>
    <submittedName>
        <fullName evidence="1">Uncharacterized protein</fullName>
    </submittedName>
</protein>
<evidence type="ECO:0000313" key="2">
    <source>
        <dbReference type="Proteomes" id="UP000324222"/>
    </source>
</evidence>
<organism evidence="1 2">
    <name type="scientific">Portunus trituberculatus</name>
    <name type="common">Swimming crab</name>
    <name type="synonym">Neptunus trituberculatus</name>
    <dbReference type="NCBI Taxonomy" id="210409"/>
    <lineage>
        <taxon>Eukaryota</taxon>
        <taxon>Metazoa</taxon>
        <taxon>Ecdysozoa</taxon>
        <taxon>Arthropoda</taxon>
        <taxon>Crustacea</taxon>
        <taxon>Multicrustacea</taxon>
        <taxon>Malacostraca</taxon>
        <taxon>Eumalacostraca</taxon>
        <taxon>Eucarida</taxon>
        <taxon>Decapoda</taxon>
        <taxon>Pleocyemata</taxon>
        <taxon>Brachyura</taxon>
        <taxon>Eubrachyura</taxon>
        <taxon>Portunoidea</taxon>
        <taxon>Portunidae</taxon>
        <taxon>Portuninae</taxon>
        <taxon>Portunus</taxon>
    </lineage>
</organism>
<sequence>MVIKGYRSLIRNALLSPRLFSRATEVISGDFKSISPINNVKILSLCL</sequence>
<accession>A0A5B7FQX3</accession>
<evidence type="ECO:0000313" key="1">
    <source>
        <dbReference type="EMBL" id="MPC47785.1"/>
    </source>
</evidence>
<gene>
    <name evidence="1" type="ORF">E2C01_041542</name>
</gene>
<keyword evidence="2" id="KW-1185">Reference proteome</keyword>
<dbReference type="EMBL" id="VSRR010007918">
    <property type="protein sequence ID" value="MPC47785.1"/>
    <property type="molecule type" value="Genomic_DNA"/>
</dbReference>